<reference evidence="4 5" key="1">
    <citation type="submission" date="2020-06" db="EMBL/GenBank/DDBJ databases">
        <authorList>
            <person name="Li R."/>
            <person name="Bekaert M."/>
        </authorList>
    </citation>
    <scope>NUCLEOTIDE SEQUENCE [LARGE SCALE GENOMIC DNA]</scope>
    <source>
        <strain evidence="5">wild</strain>
    </source>
</reference>
<evidence type="ECO:0000259" key="3">
    <source>
        <dbReference type="Pfam" id="PF10241"/>
    </source>
</evidence>
<name>A0A6J8DQZ4_MYTCO</name>
<evidence type="ECO:0000256" key="1">
    <source>
        <dbReference type="ARBA" id="ARBA00005913"/>
    </source>
</evidence>
<dbReference type="Pfam" id="PF10241">
    <property type="entry name" value="KxDL"/>
    <property type="match status" value="1"/>
</dbReference>
<dbReference type="AlphaFoldDB" id="A0A6J8DQZ4"/>
<protein>
    <submittedName>
        <fullName evidence="4">KXD1</fullName>
    </submittedName>
</protein>
<proteinExistence type="inferred from homology"/>
<sequence length="218" mass="25177">MEEEEESDNSSTKFAQSIVEQVNRSDIEAMVQVQRDMLSRYEKTNEMLINFNLLSLSRYEATSQEFKKHTQVLYEMKKDLDSVFRRIRQLKQRLGSMYPEAFSVCSDVYNMLSEDEEDGENKSKNKDKKKHDKKHSSDHDSPETADGMNDMLENHGKKRIEQNGGINCDKTKIIHKISNTDQIDQIHLCNSEINCTNIEVNNGSSVKTSIQKQTEDNG</sequence>
<dbReference type="GO" id="GO:0099078">
    <property type="term" value="C:BORC complex"/>
    <property type="evidence" value="ECO:0007669"/>
    <property type="project" value="TreeGrafter"/>
</dbReference>
<organism evidence="4 5">
    <name type="scientific">Mytilus coruscus</name>
    <name type="common">Sea mussel</name>
    <dbReference type="NCBI Taxonomy" id="42192"/>
    <lineage>
        <taxon>Eukaryota</taxon>
        <taxon>Metazoa</taxon>
        <taxon>Spiralia</taxon>
        <taxon>Lophotrochozoa</taxon>
        <taxon>Mollusca</taxon>
        <taxon>Bivalvia</taxon>
        <taxon>Autobranchia</taxon>
        <taxon>Pteriomorphia</taxon>
        <taxon>Mytilida</taxon>
        <taxon>Mytiloidea</taxon>
        <taxon>Mytilidae</taxon>
        <taxon>Mytilinae</taxon>
        <taxon>Mytilus</taxon>
    </lineage>
</organism>
<feature type="region of interest" description="Disordered" evidence="2">
    <location>
        <begin position="115"/>
        <end position="151"/>
    </location>
</feature>
<accession>A0A6J8DQZ4</accession>
<evidence type="ECO:0000313" key="4">
    <source>
        <dbReference type="EMBL" id="CAC5410509.1"/>
    </source>
</evidence>
<dbReference type="GO" id="GO:0032418">
    <property type="term" value="P:lysosome localization"/>
    <property type="evidence" value="ECO:0007669"/>
    <property type="project" value="TreeGrafter"/>
</dbReference>
<keyword evidence="5" id="KW-1185">Reference proteome</keyword>
<dbReference type="PANTHER" id="PTHR13511">
    <property type="entry name" value="KXDL MOTIF-CONTAINING PROTEIN 1"/>
    <property type="match status" value="1"/>
</dbReference>
<dbReference type="InterPro" id="IPR019371">
    <property type="entry name" value="KxDL_dom"/>
</dbReference>
<dbReference type="EMBL" id="CACVKT020007772">
    <property type="protein sequence ID" value="CAC5410509.1"/>
    <property type="molecule type" value="Genomic_DNA"/>
</dbReference>
<evidence type="ECO:0000256" key="2">
    <source>
        <dbReference type="SAM" id="MobiDB-lite"/>
    </source>
</evidence>
<feature type="compositionally biased region" description="Basic residues" evidence="2">
    <location>
        <begin position="125"/>
        <end position="134"/>
    </location>
</feature>
<evidence type="ECO:0000313" key="5">
    <source>
        <dbReference type="Proteomes" id="UP000507470"/>
    </source>
</evidence>
<gene>
    <name evidence="4" type="ORF">MCOR_43689</name>
</gene>
<dbReference type="InterPro" id="IPR039843">
    <property type="entry name" value="KXD1-like"/>
</dbReference>
<dbReference type="PANTHER" id="PTHR13511:SF0">
    <property type="entry name" value="KXDL MOTIF-CONTAINING PROTEIN 1"/>
    <property type="match status" value="1"/>
</dbReference>
<comment type="similarity">
    <text evidence="1">Belongs to the KXD1 family.</text>
</comment>
<dbReference type="Proteomes" id="UP000507470">
    <property type="component" value="Unassembled WGS sequence"/>
</dbReference>
<feature type="domain" description="KxDL" evidence="3">
    <location>
        <begin position="19"/>
        <end position="102"/>
    </location>
</feature>
<dbReference type="OrthoDB" id="10258877at2759"/>